<sequence length="717" mass="79341">MGLAQKESWFAWREKFGLVAIIFTLCLAVGFLTFGLQSVLCLNSVRVDNRGLDANDVIVAGYAYDASKFGHPGSALTGPDGASILGAPLRAGNMDLSLLFQNVNAKCKTVLTFSDSLKDASGNGIAAFPCLMVAKESKDTPKFDGEFSSCHNTASSRAALKRLNPRPISYKWEEVFNNTNWRIYNGAVLDFSRLAWTLSGVSLPDSVNSILESTLDNPDITLLMNSMMTANVGGCLQDLLAIGYVDTFSLGCITSNIILYVSLIVILGAVFSKFLMAIYFGWFMSRKLGFAKPETPEERLKRLDEIENWANINNHYGNEKIVPFYSVRPQGNSNRRSKFFLPTTSRYSQFLPGDEPGATTRPVMRASKHLKGMRSNRNLSTFIEGGVDDISDFYGSPKNESNQFPTEMKSPKGFLVGGDSPLNFDPLYTLLLVTCYSEGAHGIRTTLDSLASTEYPSKFKCLFVVCDGIIKGEGEDATTPDICLSMICDFVIPPDKVQEYSYVSIASGSKRHNKAKLYAGYYSPNSESPEIAKRSRTPMVLIVKCGTAAEVTEKKPGNRGKRDSQVILMSFLQRVMFDERMTKLEYEMFNSIWSVTGVTPDNFELVLMVDADTKVYPDSLTSMVSVMSRDHMVMGLCGETKIANKRDSYTTMMQVFEYYISHHLSKAFESVFGGVTCLPGCFSMYRIKAPKGHHGRHAAQEELAAVGRRPVLVYTLS</sequence>
<feature type="domain" description="Chitin synthase 4-like" evidence="11">
    <location>
        <begin position="169"/>
        <end position="244"/>
    </location>
</feature>
<evidence type="ECO:0000256" key="3">
    <source>
        <dbReference type="ARBA" id="ARBA00022475"/>
    </source>
</evidence>
<evidence type="ECO:0000259" key="11">
    <source>
        <dbReference type="Pfam" id="PF22997"/>
    </source>
</evidence>
<keyword evidence="6 10" id="KW-0812">Transmembrane</keyword>
<evidence type="ECO:0000256" key="8">
    <source>
        <dbReference type="ARBA" id="ARBA00023136"/>
    </source>
</evidence>
<reference evidence="12 13" key="1">
    <citation type="journal article" date="2016" name="Mol. Biol. Evol.">
        <title>Genome-Wide Survey of Gut Fungi (Harpellales) Reveals the First Horizontally Transferred Ubiquitin Gene from a Mosquito Host.</title>
        <authorList>
            <person name="Wang Y."/>
            <person name="White M.M."/>
            <person name="Kvist S."/>
            <person name="Moncalvo J.M."/>
        </authorList>
    </citation>
    <scope>NUCLEOTIDE SEQUENCE [LARGE SCALE GENOMIC DNA]</scope>
    <source>
        <strain evidence="12 13">ALG-7-W6</strain>
    </source>
</reference>
<dbReference type="OrthoDB" id="370884at2759"/>
<evidence type="ECO:0000313" key="13">
    <source>
        <dbReference type="Proteomes" id="UP000187455"/>
    </source>
</evidence>
<dbReference type="GO" id="GO:0004100">
    <property type="term" value="F:chitin synthase activity"/>
    <property type="evidence" value="ECO:0007669"/>
    <property type="project" value="UniProtKB-EC"/>
</dbReference>
<dbReference type="EC" id="2.4.1.16" evidence="2"/>
<dbReference type="InterPro" id="IPR054295">
    <property type="entry name" value="CHS4-like_dom"/>
</dbReference>
<dbReference type="AlphaFoldDB" id="A0A1R0H2T6"/>
<evidence type="ECO:0000256" key="7">
    <source>
        <dbReference type="ARBA" id="ARBA00022989"/>
    </source>
</evidence>
<organism evidence="12 13">
    <name type="scientific">Smittium mucronatum</name>
    <dbReference type="NCBI Taxonomy" id="133383"/>
    <lineage>
        <taxon>Eukaryota</taxon>
        <taxon>Fungi</taxon>
        <taxon>Fungi incertae sedis</taxon>
        <taxon>Zoopagomycota</taxon>
        <taxon>Kickxellomycotina</taxon>
        <taxon>Harpellomycetes</taxon>
        <taxon>Harpellales</taxon>
        <taxon>Legeriomycetaceae</taxon>
        <taxon>Smittium</taxon>
    </lineage>
</organism>
<dbReference type="PANTHER" id="PTHR22914">
    <property type="entry name" value="CHITIN SYNTHASE"/>
    <property type="match status" value="1"/>
</dbReference>
<keyword evidence="7 10" id="KW-1133">Transmembrane helix</keyword>
<comment type="caution">
    <text evidence="12">The sequence shown here is derived from an EMBL/GenBank/DDBJ whole genome shotgun (WGS) entry which is preliminary data.</text>
</comment>
<evidence type="ECO:0000256" key="4">
    <source>
        <dbReference type="ARBA" id="ARBA00022676"/>
    </source>
</evidence>
<protein>
    <recommendedName>
        <fullName evidence="2">chitin synthase</fullName>
        <ecNumber evidence="2">2.4.1.16</ecNumber>
    </recommendedName>
</protein>
<keyword evidence="9" id="KW-0325">Glycoprotein</keyword>
<keyword evidence="5" id="KW-0808">Transferase</keyword>
<evidence type="ECO:0000256" key="1">
    <source>
        <dbReference type="ARBA" id="ARBA00004651"/>
    </source>
</evidence>
<evidence type="ECO:0000313" key="12">
    <source>
        <dbReference type="EMBL" id="OLY83421.1"/>
    </source>
</evidence>
<accession>A0A1R0H2T6</accession>
<keyword evidence="13" id="KW-1185">Reference proteome</keyword>
<dbReference type="PANTHER" id="PTHR22914:SF16">
    <property type="entry name" value="CHITIN SYNTHASE 3"/>
    <property type="match status" value="1"/>
</dbReference>
<dbReference type="GO" id="GO:0006031">
    <property type="term" value="P:chitin biosynthetic process"/>
    <property type="evidence" value="ECO:0007669"/>
    <property type="project" value="TreeGrafter"/>
</dbReference>
<dbReference type="Pfam" id="PF03142">
    <property type="entry name" value="Chitin_synth_2"/>
    <property type="match status" value="1"/>
</dbReference>
<evidence type="ECO:0000256" key="5">
    <source>
        <dbReference type="ARBA" id="ARBA00022679"/>
    </source>
</evidence>
<comment type="subcellular location">
    <subcellularLocation>
        <location evidence="1">Cell membrane</location>
        <topology evidence="1">Multi-pass membrane protein</topology>
    </subcellularLocation>
</comment>
<name>A0A1R0H2T6_9FUNG</name>
<evidence type="ECO:0000256" key="6">
    <source>
        <dbReference type="ARBA" id="ARBA00022692"/>
    </source>
</evidence>
<keyword evidence="8 10" id="KW-0472">Membrane</keyword>
<keyword evidence="4" id="KW-0328">Glycosyltransferase</keyword>
<dbReference type="GO" id="GO:0030428">
    <property type="term" value="C:cell septum"/>
    <property type="evidence" value="ECO:0007669"/>
    <property type="project" value="TreeGrafter"/>
</dbReference>
<dbReference type="EMBL" id="LSSL01000912">
    <property type="protein sequence ID" value="OLY83421.1"/>
    <property type="molecule type" value="Genomic_DNA"/>
</dbReference>
<dbReference type="Pfam" id="PF22997">
    <property type="entry name" value="CHS4"/>
    <property type="match status" value="1"/>
</dbReference>
<dbReference type="GO" id="GO:0005886">
    <property type="term" value="C:plasma membrane"/>
    <property type="evidence" value="ECO:0007669"/>
    <property type="project" value="UniProtKB-SubCell"/>
</dbReference>
<proteinExistence type="predicted"/>
<gene>
    <name evidence="12" type="ORF">AYI68_g2436</name>
</gene>
<dbReference type="STRING" id="133383.A0A1R0H2T6"/>
<dbReference type="InterPro" id="IPR029044">
    <property type="entry name" value="Nucleotide-diphossugar_trans"/>
</dbReference>
<dbReference type="SUPFAM" id="SSF53448">
    <property type="entry name" value="Nucleotide-diphospho-sugar transferases"/>
    <property type="match status" value="1"/>
</dbReference>
<feature type="transmembrane region" description="Helical" evidence="10">
    <location>
        <begin position="257"/>
        <end position="282"/>
    </location>
</feature>
<feature type="transmembrane region" description="Helical" evidence="10">
    <location>
        <begin position="16"/>
        <end position="36"/>
    </location>
</feature>
<dbReference type="Proteomes" id="UP000187455">
    <property type="component" value="Unassembled WGS sequence"/>
</dbReference>
<keyword evidence="3" id="KW-1003">Cell membrane</keyword>
<evidence type="ECO:0000256" key="2">
    <source>
        <dbReference type="ARBA" id="ARBA00012543"/>
    </source>
</evidence>
<evidence type="ECO:0000256" key="9">
    <source>
        <dbReference type="ARBA" id="ARBA00023180"/>
    </source>
</evidence>
<dbReference type="InterPro" id="IPR004835">
    <property type="entry name" value="Chitin_synth"/>
</dbReference>
<evidence type="ECO:0000256" key="10">
    <source>
        <dbReference type="SAM" id="Phobius"/>
    </source>
</evidence>